<dbReference type="RefSeq" id="WP_244926055.1">
    <property type="nucleotide sequence ID" value="NZ_LR134406.1"/>
</dbReference>
<organism evidence="1 2">
    <name type="scientific">Arachnia propionica</name>
    <dbReference type="NCBI Taxonomy" id="1750"/>
    <lineage>
        <taxon>Bacteria</taxon>
        <taxon>Bacillati</taxon>
        <taxon>Actinomycetota</taxon>
        <taxon>Actinomycetes</taxon>
        <taxon>Propionibacteriales</taxon>
        <taxon>Propionibacteriaceae</taxon>
        <taxon>Arachnia</taxon>
    </lineage>
</organism>
<name>A0A3S5ESP6_9ACTN</name>
<reference evidence="1 2" key="1">
    <citation type="submission" date="2018-12" db="EMBL/GenBank/DDBJ databases">
        <authorList>
            <consortium name="Pathogen Informatics"/>
        </authorList>
    </citation>
    <scope>NUCLEOTIDE SEQUENCE [LARGE SCALE GENOMIC DNA]</scope>
    <source>
        <strain evidence="1 2">NCTC12967</strain>
    </source>
</reference>
<dbReference type="EMBL" id="LR134406">
    <property type="protein sequence ID" value="VEH70260.1"/>
    <property type="molecule type" value="Genomic_DNA"/>
</dbReference>
<keyword evidence="2" id="KW-1185">Reference proteome</keyword>
<evidence type="ECO:0000313" key="1">
    <source>
        <dbReference type="EMBL" id="VEH70260.1"/>
    </source>
</evidence>
<accession>A0A3S5ESP6</accession>
<evidence type="ECO:0000313" key="2">
    <source>
        <dbReference type="Proteomes" id="UP000273044"/>
    </source>
</evidence>
<dbReference type="GeneID" id="71769737"/>
<dbReference type="AlphaFoldDB" id="A0A3S5ESP6"/>
<sequence>MKILTALLDGIIAVLPQLDHTATTLITSLVQAIIMALPSLLSASVQVVTTLVSGIGQALPTLSPRGGANDRHTGAVMSQEIGMA</sequence>
<dbReference type="Proteomes" id="UP000273044">
    <property type="component" value="Chromosome"/>
</dbReference>
<gene>
    <name evidence="1" type="ORF">NCTC12967_01555</name>
</gene>
<protein>
    <submittedName>
        <fullName evidence="1">Uncharacterized protein</fullName>
    </submittedName>
</protein>
<proteinExistence type="predicted"/>